<feature type="compositionally biased region" description="Basic and acidic residues" evidence="1">
    <location>
        <begin position="280"/>
        <end position="291"/>
    </location>
</feature>
<keyword evidence="2" id="KW-0812">Transmembrane</keyword>
<accession>A0A2J7TIG6</accession>
<feature type="transmembrane region" description="Helical" evidence="2">
    <location>
        <begin position="33"/>
        <end position="56"/>
    </location>
</feature>
<evidence type="ECO:0000313" key="4">
    <source>
        <dbReference type="Proteomes" id="UP000236286"/>
    </source>
</evidence>
<dbReference type="Proteomes" id="UP000236286">
    <property type="component" value="Unassembled WGS sequence"/>
</dbReference>
<reference evidence="3 4" key="1">
    <citation type="submission" date="2017-10" db="EMBL/GenBank/DDBJ databases">
        <title>Genome announcement of Methylocella silvestris TVC from permafrost.</title>
        <authorList>
            <person name="Wang J."/>
            <person name="Geng K."/>
            <person name="Ul-Haque F."/>
            <person name="Crombie A.T."/>
            <person name="Street L.E."/>
            <person name="Wookey P.A."/>
            <person name="Murrell J.C."/>
            <person name="Pratscher J."/>
        </authorList>
    </citation>
    <scope>NUCLEOTIDE SEQUENCE [LARGE SCALE GENOMIC DNA]</scope>
    <source>
        <strain evidence="3 4">TVC</strain>
    </source>
</reference>
<dbReference type="RefSeq" id="WP_102843151.1">
    <property type="nucleotide sequence ID" value="NZ_PDZR01000006.1"/>
</dbReference>
<dbReference type="AlphaFoldDB" id="A0A2J7TIG6"/>
<proteinExistence type="predicted"/>
<feature type="compositionally biased region" description="Low complexity" evidence="1">
    <location>
        <begin position="101"/>
        <end position="110"/>
    </location>
</feature>
<dbReference type="EMBL" id="PDZR01000006">
    <property type="protein sequence ID" value="PNG26555.1"/>
    <property type="molecule type" value="Genomic_DNA"/>
</dbReference>
<comment type="caution">
    <text evidence="3">The sequence shown here is derived from an EMBL/GenBank/DDBJ whole genome shotgun (WGS) entry which is preliminary data.</text>
</comment>
<feature type="region of interest" description="Disordered" evidence="1">
    <location>
        <begin position="266"/>
        <end position="292"/>
    </location>
</feature>
<feature type="region of interest" description="Disordered" evidence="1">
    <location>
        <begin position="87"/>
        <end position="115"/>
    </location>
</feature>
<name>A0A2J7TIG6_METSI</name>
<keyword evidence="2" id="KW-0472">Membrane</keyword>
<keyword evidence="2" id="KW-1133">Transmembrane helix</keyword>
<sequence length="342" mass="35000">MSYVIFAAGLLLAVCGAASISFGYGIINVERGWASVIGGASALSGGLITMALAVIVHNLSRLRALIKAQGDGAVAAAPAAVLEAPEELPAQPFARETPGTDSADADAAPAQSRVDEDHVTLVIPGPACAPASAAPTAIRQPAPASLEPEPGAQASIEDIRRVVAETIKGKRLETPGARAAERQVADLAAQRPGADLAAEAGVTLSSSAAVEPPPRRRAPPLSFHLPRAVGLNDLAPEGLTGAKTFLAPGPASLAEVRQEAPGLALAPAPEEGEAGGEPHAPPRQDMPRKDPPVVLGRYESEGTTYVMFSDGSIEARSKRGAFRFNSMAELKGFMDAQARGEA</sequence>
<evidence type="ECO:0000256" key="2">
    <source>
        <dbReference type="SAM" id="Phobius"/>
    </source>
</evidence>
<dbReference type="OrthoDB" id="8455715at2"/>
<gene>
    <name evidence="3" type="ORF">CR492_07645</name>
</gene>
<organism evidence="3 4">
    <name type="scientific">Methylocella silvestris</name>
    <dbReference type="NCBI Taxonomy" id="199596"/>
    <lineage>
        <taxon>Bacteria</taxon>
        <taxon>Pseudomonadati</taxon>
        <taxon>Pseudomonadota</taxon>
        <taxon>Alphaproteobacteria</taxon>
        <taxon>Hyphomicrobiales</taxon>
        <taxon>Beijerinckiaceae</taxon>
        <taxon>Methylocella</taxon>
    </lineage>
</organism>
<evidence type="ECO:0000256" key="1">
    <source>
        <dbReference type="SAM" id="MobiDB-lite"/>
    </source>
</evidence>
<evidence type="ECO:0008006" key="5">
    <source>
        <dbReference type="Google" id="ProtNLM"/>
    </source>
</evidence>
<evidence type="ECO:0000313" key="3">
    <source>
        <dbReference type="EMBL" id="PNG26555.1"/>
    </source>
</evidence>
<protein>
    <recommendedName>
        <fullName evidence="5">DUF308 domain-containing protein</fullName>
    </recommendedName>
</protein>